<evidence type="ECO:0000256" key="7">
    <source>
        <dbReference type="ARBA" id="ARBA00068169"/>
    </source>
</evidence>
<comment type="catalytic activity">
    <reaction evidence="6">
        <text>D-glyceraldehyde + pyruvate = 2-dehydro-3-deoxy-L-galactonate</text>
        <dbReference type="Rhea" id="RHEA:80055"/>
        <dbReference type="ChEBI" id="CHEBI:15361"/>
        <dbReference type="ChEBI" id="CHEBI:17378"/>
        <dbReference type="ChEBI" id="CHEBI:75545"/>
    </reaction>
</comment>
<evidence type="ECO:0000256" key="3">
    <source>
        <dbReference type="ARBA" id="ARBA00022723"/>
    </source>
</evidence>
<dbReference type="EMBL" id="FOLG01000006">
    <property type="protein sequence ID" value="SFC59018.1"/>
    <property type="molecule type" value="Genomic_DNA"/>
</dbReference>
<keyword evidence="3" id="KW-0479">Metal-binding</keyword>
<accession>A0A1I1KK14</accession>
<feature type="domain" description="HpcH/HpaI aldolase/citrate lyase" evidence="8">
    <location>
        <begin position="42"/>
        <end position="267"/>
    </location>
</feature>
<evidence type="ECO:0000256" key="5">
    <source>
        <dbReference type="ARBA" id="ARBA00023317"/>
    </source>
</evidence>
<dbReference type="GO" id="GO:0005737">
    <property type="term" value="C:cytoplasm"/>
    <property type="evidence" value="ECO:0007669"/>
    <property type="project" value="TreeGrafter"/>
</dbReference>
<evidence type="ECO:0000259" key="8">
    <source>
        <dbReference type="Pfam" id="PF03328"/>
    </source>
</evidence>
<evidence type="ECO:0000256" key="2">
    <source>
        <dbReference type="ARBA" id="ARBA00005568"/>
    </source>
</evidence>
<dbReference type="PANTHER" id="PTHR30502:SF0">
    <property type="entry name" value="PHOSPHOENOLPYRUVATE CARBOXYLASE FAMILY PROTEIN"/>
    <property type="match status" value="1"/>
</dbReference>
<gene>
    <name evidence="9" type="ORF">SAMN04488094_106172</name>
</gene>
<dbReference type="PANTHER" id="PTHR30502">
    <property type="entry name" value="2-KETO-3-DEOXY-L-RHAMNONATE ALDOLASE"/>
    <property type="match status" value="1"/>
</dbReference>
<dbReference type="InterPro" id="IPR050251">
    <property type="entry name" value="HpcH-HpaI_aldolase"/>
</dbReference>
<dbReference type="Gene3D" id="3.20.20.60">
    <property type="entry name" value="Phosphoenolpyruvate-binding domains"/>
    <property type="match status" value="1"/>
</dbReference>
<dbReference type="InterPro" id="IPR015813">
    <property type="entry name" value="Pyrv/PenolPyrv_kinase-like_dom"/>
</dbReference>
<dbReference type="InterPro" id="IPR040442">
    <property type="entry name" value="Pyrv_kinase-like_dom_sf"/>
</dbReference>
<evidence type="ECO:0000313" key="10">
    <source>
        <dbReference type="Proteomes" id="UP000198728"/>
    </source>
</evidence>
<protein>
    <recommendedName>
        <fullName evidence="7">Hydroxypyruvate/pyruvate aldolase</fullName>
    </recommendedName>
</protein>
<evidence type="ECO:0000313" key="9">
    <source>
        <dbReference type="EMBL" id="SFC59018.1"/>
    </source>
</evidence>
<evidence type="ECO:0000256" key="6">
    <source>
        <dbReference type="ARBA" id="ARBA00045074"/>
    </source>
</evidence>
<dbReference type="Proteomes" id="UP000198728">
    <property type="component" value="Unassembled WGS sequence"/>
</dbReference>
<dbReference type="AlphaFoldDB" id="A0A1I1KK14"/>
<comment type="cofactor">
    <cofactor evidence="1">
        <name>a divalent metal cation</name>
        <dbReference type="ChEBI" id="CHEBI:60240"/>
    </cofactor>
</comment>
<keyword evidence="4" id="KW-0456">Lyase</keyword>
<sequence length="282" mass="30251">MPFTCLVILKVRLTRERKAAGVPPMPAPQNPIKKALAEDRLQLGCWLNFGHPDIAAICASAGFDWCLIDAEHGPNTLEMIHAQLNAMQGHSAAPVVRVPWGESWLLKRVLDLGVQTVVVPMVDTPEQAAKVVSACKYPPEGTRGRGAMLARATNWAQIDDYEQTANDEICVIVQAETRLALDNLDEIARVPGVDCVFVGPADLSADLGFRDDMGAPEVMSAIEDAVRRIRAAGTAAGVIFYEEALYPHFAKLGVRFLGVGADATTMAPAVRALAASARKSIG</sequence>
<evidence type="ECO:0000256" key="1">
    <source>
        <dbReference type="ARBA" id="ARBA00001968"/>
    </source>
</evidence>
<reference evidence="9 10" key="1">
    <citation type="submission" date="2016-10" db="EMBL/GenBank/DDBJ databases">
        <authorList>
            <person name="de Groot N.N."/>
        </authorList>
    </citation>
    <scope>NUCLEOTIDE SEQUENCE [LARGE SCALE GENOMIC DNA]</scope>
    <source>
        <strain evidence="9 10">DSM 19548</strain>
    </source>
</reference>
<dbReference type="SUPFAM" id="SSF51621">
    <property type="entry name" value="Phosphoenolpyruvate/pyruvate domain"/>
    <property type="match status" value="1"/>
</dbReference>
<comment type="similarity">
    <text evidence="2">Belongs to the HpcH/HpaI aldolase family.</text>
</comment>
<keyword evidence="10" id="KW-1185">Reference proteome</keyword>
<dbReference type="GO" id="GO:0016832">
    <property type="term" value="F:aldehyde-lyase activity"/>
    <property type="evidence" value="ECO:0007669"/>
    <property type="project" value="TreeGrafter"/>
</dbReference>
<organism evidence="9 10">
    <name type="scientific">Tropicimonas isoalkanivorans</name>
    <dbReference type="NCBI Taxonomy" id="441112"/>
    <lineage>
        <taxon>Bacteria</taxon>
        <taxon>Pseudomonadati</taxon>
        <taxon>Pseudomonadota</taxon>
        <taxon>Alphaproteobacteria</taxon>
        <taxon>Rhodobacterales</taxon>
        <taxon>Roseobacteraceae</taxon>
        <taxon>Tropicimonas</taxon>
    </lineage>
</organism>
<dbReference type="FunFam" id="3.20.20.60:FF:000004">
    <property type="entry name" value="5-keto-4-deoxy-D-glucarate aldolase"/>
    <property type="match status" value="1"/>
</dbReference>
<keyword evidence="5" id="KW-0670">Pyruvate</keyword>
<proteinExistence type="inferred from homology"/>
<dbReference type="InterPro" id="IPR005000">
    <property type="entry name" value="Aldolase/citrate-lyase_domain"/>
</dbReference>
<name>A0A1I1KK14_9RHOB</name>
<dbReference type="STRING" id="441112.SAMN04488094_106172"/>
<evidence type="ECO:0000256" key="4">
    <source>
        <dbReference type="ARBA" id="ARBA00023239"/>
    </source>
</evidence>
<dbReference type="Pfam" id="PF03328">
    <property type="entry name" value="HpcH_HpaI"/>
    <property type="match status" value="1"/>
</dbReference>
<dbReference type="GO" id="GO:0046872">
    <property type="term" value="F:metal ion binding"/>
    <property type="evidence" value="ECO:0007669"/>
    <property type="project" value="UniProtKB-KW"/>
</dbReference>